<gene>
    <name evidence="1" type="ORF">GGD88_003688</name>
</gene>
<evidence type="ECO:0000313" key="1">
    <source>
        <dbReference type="EMBL" id="MBB4287921.1"/>
    </source>
</evidence>
<comment type="caution">
    <text evidence="1">The sequence shown here is derived from an EMBL/GenBank/DDBJ whole genome shotgun (WGS) entry which is preliminary data.</text>
</comment>
<evidence type="ECO:0000313" key="2">
    <source>
        <dbReference type="Proteomes" id="UP000555728"/>
    </source>
</evidence>
<dbReference type="EMBL" id="JACIGI010000065">
    <property type="protein sequence ID" value="MBB4287921.1"/>
    <property type="molecule type" value="Genomic_DNA"/>
</dbReference>
<protein>
    <submittedName>
        <fullName evidence="1">Uncharacterized protein</fullName>
    </submittedName>
</protein>
<keyword evidence="2" id="KW-1185">Reference proteome</keyword>
<name>A0A7W6S374_9PROT</name>
<accession>A0A7W6S374</accession>
<sequence length="72" mass="8334">MADTSPIVREIEQFCRRHRMAETTFGRLAANDGKLVRRLRSGGRMWPENEQRVRDFMQARDAPPTPHPDEAA</sequence>
<proteinExistence type="predicted"/>
<reference evidence="1 2" key="1">
    <citation type="submission" date="2020-08" db="EMBL/GenBank/DDBJ databases">
        <title>Genome sequencing of Purple Non-Sulfur Bacteria from various extreme environments.</title>
        <authorList>
            <person name="Mayer M."/>
        </authorList>
    </citation>
    <scope>NUCLEOTIDE SEQUENCE [LARGE SCALE GENOMIC DNA]</scope>
    <source>
        <strain evidence="1 2">JA135</strain>
    </source>
</reference>
<dbReference type="AlphaFoldDB" id="A0A7W6S374"/>
<dbReference type="Proteomes" id="UP000555728">
    <property type="component" value="Unassembled WGS sequence"/>
</dbReference>
<dbReference type="RefSeq" id="WP_184438138.1">
    <property type="nucleotide sequence ID" value="NZ_JACIGI010000065.1"/>
</dbReference>
<organism evidence="1 2">
    <name type="scientific">Roseospira goensis</name>
    <dbReference type="NCBI Taxonomy" id="391922"/>
    <lineage>
        <taxon>Bacteria</taxon>
        <taxon>Pseudomonadati</taxon>
        <taxon>Pseudomonadota</taxon>
        <taxon>Alphaproteobacteria</taxon>
        <taxon>Rhodospirillales</taxon>
        <taxon>Rhodospirillaceae</taxon>
        <taxon>Roseospira</taxon>
    </lineage>
</organism>